<sequence>MDKNRRTAYFTLLDVETKNSYSHIALNHHIISGKPDSPSFVRELVYGVLENKTYLDYMIEHFIKTPAAKMKTSDLIVLRMGFYQLKFLSGVPEYAAVSESVDLAKRFCKGREGFVNGVLRSFVRAGKTVELPDRAADEVKYLSIKYSYEPWIIELWMEQYETPFVEELLEAGNTTPDLVVRVNRLKTSKEDLKRRLTAKGYLAEDGVLCKEALHVEGRGLLDGKLYHNGMFSVQDESSILAVNILDPQADELVMDVCAAPGGKTLAIAEKMGNRGEIVAWDIYRRKLAIIDKEAERLGVTNITTKTWDATRVDSSMIEKADRVLVDAPCSGLGVVRRKPEIKYKKQTRELEELPKKQLAILSASSKYVKPGGVLVYSTCTISHNENQKVVKEFLKKNSSFSKVEELQLLPNINNTDGFFICKMKKDESLIGD</sequence>
<dbReference type="EC" id="2.1.1.176" evidence="1"/>
<name>A0ACD1A7W7_9FIRM</name>
<keyword evidence="1" id="KW-0489">Methyltransferase</keyword>
<proteinExistence type="predicted"/>
<evidence type="ECO:0000313" key="1">
    <source>
        <dbReference type="EMBL" id="QOX62478.1"/>
    </source>
</evidence>
<keyword evidence="1" id="KW-0808">Transferase</keyword>
<reference evidence="1" key="1">
    <citation type="submission" date="2019-08" db="EMBL/GenBank/DDBJ databases">
        <title>Genome sequence of Clostridiales bacterium MT110.</title>
        <authorList>
            <person name="Cao J."/>
        </authorList>
    </citation>
    <scope>NUCLEOTIDE SEQUENCE</scope>
    <source>
        <strain evidence="1">MT110</strain>
    </source>
</reference>
<evidence type="ECO:0000313" key="2">
    <source>
        <dbReference type="Proteomes" id="UP000594014"/>
    </source>
</evidence>
<gene>
    <name evidence="1" type="primary">rsmB</name>
    <name evidence="1" type="ORF">FRZ06_03520</name>
</gene>
<dbReference type="Proteomes" id="UP000594014">
    <property type="component" value="Chromosome"/>
</dbReference>
<protein>
    <submittedName>
        <fullName evidence="1">16S rRNA (Cytosine(967)-C(5))-methyltransferase RsmB</fullName>
        <ecNumber evidence="1">2.1.1.176</ecNumber>
    </submittedName>
</protein>
<keyword evidence="2" id="KW-1185">Reference proteome</keyword>
<organism evidence="1 2">
    <name type="scientific">Anoxybacterium hadale</name>
    <dbReference type="NCBI Taxonomy" id="3408580"/>
    <lineage>
        <taxon>Bacteria</taxon>
        <taxon>Bacillati</taxon>
        <taxon>Bacillota</taxon>
        <taxon>Clostridia</taxon>
        <taxon>Peptostreptococcales</taxon>
        <taxon>Anaerovoracaceae</taxon>
        <taxon>Anoxybacterium</taxon>
    </lineage>
</organism>
<accession>A0ACD1A7W7</accession>
<dbReference type="EMBL" id="CP042469">
    <property type="protein sequence ID" value="QOX62478.1"/>
    <property type="molecule type" value="Genomic_DNA"/>
</dbReference>